<dbReference type="SMART" id="SM00860">
    <property type="entry name" value="SMI1_KNR4"/>
    <property type="match status" value="1"/>
</dbReference>
<accession>A0ABY9X4T0</accession>
<evidence type="ECO:0000313" key="2">
    <source>
        <dbReference type="EMBL" id="WNG50419.1"/>
    </source>
</evidence>
<dbReference type="Gene3D" id="3.40.1580.10">
    <property type="entry name" value="SMI1/KNR4-like"/>
    <property type="match status" value="1"/>
</dbReference>
<dbReference type="InterPro" id="IPR037883">
    <property type="entry name" value="Knr4/Smi1-like_sf"/>
</dbReference>
<dbReference type="Pfam" id="PF09346">
    <property type="entry name" value="SMI1_KNR4"/>
    <property type="match status" value="1"/>
</dbReference>
<gene>
    <name evidence="2" type="ORF">F0U60_44545</name>
</gene>
<dbReference type="EMBL" id="CP043494">
    <property type="protein sequence ID" value="WNG50419.1"/>
    <property type="molecule type" value="Genomic_DNA"/>
</dbReference>
<dbReference type="InterPro" id="IPR018958">
    <property type="entry name" value="Knr4/Smi1-like_dom"/>
</dbReference>
<feature type="domain" description="Knr4/Smi1-like" evidence="1">
    <location>
        <begin position="17"/>
        <end position="143"/>
    </location>
</feature>
<name>A0ABY9X4T0_9BACT</name>
<dbReference type="Proteomes" id="UP001611383">
    <property type="component" value="Chromosome"/>
</dbReference>
<proteinExistence type="predicted"/>
<dbReference type="SUPFAM" id="SSF160631">
    <property type="entry name" value="SMI1/KNR4-like"/>
    <property type="match status" value="1"/>
</dbReference>
<evidence type="ECO:0000259" key="1">
    <source>
        <dbReference type="SMART" id="SM00860"/>
    </source>
</evidence>
<reference evidence="2 3" key="1">
    <citation type="submission" date="2019-08" db="EMBL/GenBank/DDBJ databases">
        <title>Archangium and Cystobacter genomes.</title>
        <authorList>
            <person name="Chen I.-C.K."/>
            <person name="Wielgoss S."/>
        </authorList>
    </citation>
    <scope>NUCLEOTIDE SEQUENCE [LARGE SCALE GENOMIC DNA]</scope>
    <source>
        <strain evidence="2 3">Cbm 6</strain>
    </source>
</reference>
<dbReference type="RefSeq" id="WP_395809467.1">
    <property type="nucleotide sequence ID" value="NZ_CP043494.1"/>
</dbReference>
<keyword evidence="3" id="KW-1185">Reference proteome</keyword>
<evidence type="ECO:0000313" key="3">
    <source>
        <dbReference type="Proteomes" id="UP001611383"/>
    </source>
</evidence>
<organism evidence="2 3">
    <name type="scientific">Archangium minus</name>
    <dbReference type="NCBI Taxonomy" id="83450"/>
    <lineage>
        <taxon>Bacteria</taxon>
        <taxon>Pseudomonadati</taxon>
        <taxon>Myxococcota</taxon>
        <taxon>Myxococcia</taxon>
        <taxon>Myxococcales</taxon>
        <taxon>Cystobacterineae</taxon>
        <taxon>Archangiaceae</taxon>
        <taxon>Archangium</taxon>
    </lineage>
</organism>
<sequence length="147" mass="16827">MTSRIRWTPYVWDAPRPVTPHEILLLEQQWNVKLPEEYKKLISTSQGMTPRPCVFDIGKVKDVMSVLLTVITDPTKKEYAIRDSYSILKPHIPPGIYPFAMTPGSEHLCFDYRTSRDEPKVVLVSVEMNVHPVAESFNSFIASLHDA</sequence>
<protein>
    <submittedName>
        <fullName evidence="2">SMI1/KNR4 family protein</fullName>
    </submittedName>
</protein>